<name>A0A9P8I696_9PEZI</name>
<dbReference type="Gene3D" id="3.40.30.10">
    <property type="entry name" value="Glutaredoxin"/>
    <property type="match status" value="1"/>
</dbReference>
<dbReference type="PANTHER" id="PTHR28071">
    <property type="entry name" value="REDOX PROTEIN FMP46, MITOCHONDRIAL-RELATED"/>
    <property type="match status" value="1"/>
</dbReference>
<evidence type="ECO:0000256" key="3">
    <source>
        <dbReference type="ARBA" id="ARBA00009734"/>
    </source>
</evidence>
<evidence type="ECO:0000256" key="2">
    <source>
        <dbReference type="ARBA" id="ARBA00004173"/>
    </source>
</evidence>
<reference evidence="7" key="1">
    <citation type="submission" date="2021-03" db="EMBL/GenBank/DDBJ databases">
        <title>Comparative genomics and phylogenomic investigation of the class Geoglossomycetes provide insights into ecological specialization and systematics.</title>
        <authorList>
            <person name="Melie T."/>
            <person name="Pirro S."/>
            <person name="Miller A.N."/>
            <person name="Quandt A."/>
        </authorList>
    </citation>
    <scope>NUCLEOTIDE SEQUENCE</scope>
    <source>
        <strain evidence="7">GBOQ0MN5Z8</strain>
    </source>
</reference>
<keyword evidence="6" id="KW-0496">Mitochondrion</keyword>
<comment type="caution">
    <text evidence="7">The sequence shown here is derived from an EMBL/GenBank/DDBJ whole genome shotgun (WGS) entry which is preliminary data.</text>
</comment>
<dbReference type="PANTHER" id="PTHR28071:SF1">
    <property type="entry name" value="REDOX PROTEIN FMP46, MITOCHONDRIAL-RELATED"/>
    <property type="match status" value="1"/>
</dbReference>
<comment type="function">
    <text evidence="1">Putative mitochondrial redox protein which could be involved in the reduction of small toxic molecules.</text>
</comment>
<dbReference type="InterPro" id="IPR036249">
    <property type="entry name" value="Thioredoxin-like_sf"/>
</dbReference>
<dbReference type="SUPFAM" id="SSF52833">
    <property type="entry name" value="Thioredoxin-like"/>
    <property type="match status" value="1"/>
</dbReference>
<dbReference type="GO" id="GO:0005739">
    <property type="term" value="C:mitochondrion"/>
    <property type="evidence" value="ECO:0007669"/>
    <property type="project" value="UniProtKB-SubCell"/>
</dbReference>
<evidence type="ECO:0000256" key="6">
    <source>
        <dbReference type="ARBA" id="ARBA00023128"/>
    </source>
</evidence>
<dbReference type="EMBL" id="JAGHQL010000037">
    <property type="protein sequence ID" value="KAH0543218.1"/>
    <property type="molecule type" value="Genomic_DNA"/>
</dbReference>
<keyword evidence="5" id="KW-0560">Oxidoreductase</keyword>
<organism evidence="7 8">
    <name type="scientific">Glutinoglossum americanum</name>
    <dbReference type="NCBI Taxonomy" id="1670608"/>
    <lineage>
        <taxon>Eukaryota</taxon>
        <taxon>Fungi</taxon>
        <taxon>Dikarya</taxon>
        <taxon>Ascomycota</taxon>
        <taxon>Pezizomycotina</taxon>
        <taxon>Geoglossomycetes</taxon>
        <taxon>Geoglossales</taxon>
        <taxon>Geoglossaceae</taxon>
        <taxon>Glutinoglossum</taxon>
    </lineage>
</organism>
<keyword evidence="8" id="KW-1185">Reference proteome</keyword>
<evidence type="ECO:0000313" key="7">
    <source>
        <dbReference type="EMBL" id="KAH0543218.1"/>
    </source>
</evidence>
<dbReference type="AlphaFoldDB" id="A0A9P8I696"/>
<dbReference type="InterPro" id="IPR012882">
    <property type="entry name" value="Fmp46"/>
</dbReference>
<proteinExistence type="inferred from homology"/>
<dbReference type="Proteomes" id="UP000698800">
    <property type="component" value="Unassembled WGS sequence"/>
</dbReference>
<evidence type="ECO:0000313" key="8">
    <source>
        <dbReference type="Proteomes" id="UP000698800"/>
    </source>
</evidence>
<dbReference type="OrthoDB" id="59229at2759"/>
<dbReference type="Pfam" id="PF07955">
    <property type="entry name" value="DUF1687"/>
    <property type="match status" value="1"/>
</dbReference>
<comment type="subcellular location">
    <subcellularLocation>
        <location evidence="2">Mitochondrion</location>
    </subcellularLocation>
</comment>
<accession>A0A9P8I696</accession>
<keyword evidence="4" id="KW-0809">Transit peptide</keyword>
<evidence type="ECO:0000256" key="5">
    <source>
        <dbReference type="ARBA" id="ARBA00023002"/>
    </source>
</evidence>
<comment type="similarity">
    <text evidence="3">Belongs to the FMP46 family.</text>
</comment>
<sequence length="153" mass="17087">MFRFHKTLDVITLFHRPTIASSVRVLNLLKQASSNAGEAAAQDQASNNSVQTGRQEFELNVTEEPPTVDQLRSILEYVGARRVGEIVKGARGEADAMRMLKQDSNTFQRPLPWASANLDLEIVDWNNGRAAFHPVIGEDESEILKMLETLPKN</sequence>
<protein>
    <submittedName>
        <fullName evidence="7">Uncharacterized protein</fullName>
    </submittedName>
</protein>
<evidence type="ECO:0000256" key="4">
    <source>
        <dbReference type="ARBA" id="ARBA00022946"/>
    </source>
</evidence>
<dbReference type="GO" id="GO:0016491">
    <property type="term" value="F:oxidoreductase activity"/>
    <property type="evidence" value="ECO:0007669"/>
    <property type="project" value="UniProtKB-KW"/>
</dbReference>
<evidence type="ECO:0000256" key="1">
    <source>
        <dbReference type="ARBA" id="ARBA00002963"/>
    </source>
</evidence>
<gene>
    <name evidence="7" type="ORF">FGG08_002479</name>
</gene>